<feature type="domain" description="Cell envelope-related transcriptional attenuator" evidence="4">
    <location>
        <begin position="190"/>
        <end position="369"/>
    </location>
</feature>
<accession>A0AA94XVX8</accession>
<dbReference type="InterPro" id="IPR004474">
    <property type="entry name" value="LytR_CpsA_psr"/>
</dbReference>
<feature type="transmembrane region" description="Helical" evidence="3">
    <location>
        <begin position="53"/>
        <end position="74"/>
    </location>
</feature>
<name>A0AA94XVX8_9MICC</name>
<organism evidence="5 6">
    <name type="scientific">Glutamicibacter halophytocola</name>
    <dbReference type="NCBI Taxonomy" id="1933880"/>
    <lineage>
        <taxon>Bacteria</taxon>
        <taxon>Bacillati</taxon>
        <taxon>Actinomycetota</taxon>
        <taxon>Actinomycetes</taxon>
        <taxon>Micrococcales</taxon>
        <taxon>Micrococcaceae</taxon>
        <taxon>Glutamicibacter</taxon>
    </lineage>
</organism>
<feature type="compositionally biased region" description="Basic and acidic residues" evidence="2">
    <location>
        <begin position="448"/>
        <end position="469"/>
    </location>
</feature>
<proteinExistence type="inferred from homology"/>
<protein>
    <submittedName>
        <fullName evidence="5">LCP family protein</fullName>
    </submittedName>
</protein>
<dbReference type="RefSeq" id="WP_257745994.1">
    <property type="nucleotide sequence ID" value="NZ_CP102487.1"/>
</dbReference>
<feature type="transmembrane region" description="Helical" evidence="3">
    <location>
        <begin position="126"/>
        <end position="146"/>
    </location>
</feature>
<dbReference type="AlphaFoldDB" id="A0AA94XVX8"/>
<keyword evidence="3" id="KW-0472">Membrane</keyword>
<comment type="similarity">
    <text evidence="1">Belongs to the LytR/CpsA/Psr (LCP) family.</text>
</comment>
<evidence type="ECO:0000256" key="2">
    <source>
        <dbReference type="SAM" id="MobiDB-lite"/>
    </source>
</evidence>
<evidence type="ECO:0000313" key="6">
    <source>
        <dbReference type="Proteomes" id="UP001060018"/>
    </source>
</evidence>
<dbReference type="Pfam" id="PF03816">
    <property type="entry name" value="LytR_cpsA_psr"/>
    <property type="match status" value="1"/>
</dbReference>
<evidence type="ECO:0000313" key="5">
    <source>
        <dbReference type="EMBL" id="UUX59739.1"/>
    </source>
</evidence>
<gene>
    <name evidence="5" type="ORF">NUH22_03680</name>
</gene>
<keyword evidence="3" id="KW-1133">Transmembrane helix</keyword>
<dbReference type="Gene3D" id="3.40.630.190">
    <property type="entry name" value="LCP protein"/>
    <property type="match status" value="1"/>
</dbReference>
<evidence type="ECO:0000256" key="1">
    <source>
        <dbReference type="ARBA" id="ARBA00006068"/>
    </source>
</evidence>
<reference evidence="5" key="1">
    <citation type="journal article" date="2022" name="Pest Manag. Sci.">
        <title>Glutamicibacter halophytocola-mediated host fitness of potato tuber moth on Solanaceae crops.</title>
        <authorList>
            <person name="Wang W."/>
            <person name="Xiao G."/>
            <person name="Du G."/>
            <person name="Chang L."/>
            <person name="Yang Y."/>
            <person name="Ye J."/>
            <person name="Chen B."/>
        </authorList>
    </citation>
    <scope>NUCLEOTIDE SEQUENCE</scope>
    <source>
        <strain evidence="5">S2</strain>
    </source>
</reference>
<dbReference type="InterPro" id="IPR050922">
    <property type="entry name" value="LytR/CpsA/Psr_CW_biosynth"/>
</dbReference>
<feature type="region of interest" description="Disordered" evidence="2">
    <location>
        <begin position="444"/>
        <end position="517"/>
    </location>
</feature>
<feature type="transmembrane region" description="Helical" evidence="3">
    <location>
        <begin position="90"/>
        <end position="114"/>
    </location>
</feature>
<sequence length="544" mass="59125">MGSASHRAPSPLRQPETISAPQRSKRALILVLLTIFFPGSAQLVAGNRKLGRLAVSITMLCWVAILGILAIYFINRSVILGWVAHPNFQLFLIIVLGSLAVGWFIMFINTLVIIRPGMLAPGMRAIVTVFTLAAVVATSGVFIYGASLLNTGRETIVSVFDEGPAFDPIDGRYNIAVFGADSGSNREGVRTDSVALLSVDAKTGKTLLISVPRNFQGARFADDSPMKKIWPDGYNCGNDCIFNAIYRNAADEHADAFPASVKNVGAQAAMDALEGTTGLPVQGYVMVDMAGFEQFVDALGGVTINSGGWVPYNGKYYPNSTVRTHWFAPGTQTFNGKHALWFARSRDFTDDYHRIKRQQCLQQAIIKQFTPQTILTNFTSIMSAGEQLVETNIPAGQLGSFVSLAEKVSSQPMARLTLGAPDFERSFSTYPDFDKLQERIRTLIAKQSESEKKKTEKSDSSKKSEDSSKASESPKSSESEESTEEGTDTTDINNAPKLSGGGDQEFTQPDGSPITEEYLVQLEMAGYNTRISQIAANNDECSVP</sequence>
<dbReference type="PANTHER" id="PTHR33392">
    <property type="entry name" value="POLYISOPRENYL-TEICHOIC ACID--PEPTIDOGLYCAN TEICHOIC ACID TRANSFERASE TAGU"/>
    <property type="match status" value="1"/>
</dbReference>
<feature type="transmembrane region" description="Helical" evidence="3">
    <location>
        <begin position="27"/>
        <end position="46"/>
    </location>
</feature>
<feature type="compositionally biased region" description="Acidic residues" evidence="2">
    <location>
        <begin position="479"/>
        <end position="488"/>
    </location>
</feature>
<dbReference type="EMBL" id="CP102487">
    <property type="protein sequence ID" value="UUX59739.1"/>
    <property type="molecule type" value="Genomic_DNA"/>
</dbReference>
<dbReference type="Proteomes" id="UP001060018">
    <property type="component" value="Chromosome"/>
</dbReference>
<keyword evidence="3" id="KW-0812">Transmembrane</keyword>
<evidence type="ECO:0000259" key="4">
    <source>
        <dbReference type="Pfam" id="PF03816"/>
    </source>
</evidence>
<dbReference type="NCBIfam" id="TIGR00350">
    <property type="entry name" value="lytR_cpsA_psr"/>
    <property type="match status" value="1"/>
</dbReference>
<dbReference type="PANTHER" id="PTHR33392:SF6">
    <property type="entry name" value="POLYISOPRENYL-TEICHOIC ACID--PEPTIDOGLYCAN TEICHOIC ACID TRANSFERASE TAGU"/>
    <property type="match status" value="1"/>
</dbReference>
<evidence type="ECO:0000256" key="3">
    <source>
        <dbReference type="SAM" id="Phobius"/>
    </source>
</evidence>